<dbReference type="PANTHER" id="PTHR23521">
    <property type="entry name" value="TRANSPORTER MFS SUPERFAMILY"/>
    <property type="match status" value="1"/>
</dbReference>
<dbReference type="EMBL" id="VBAK01000016">
    <property type="protein sequence ID" value="TMI93766.1"/>
    <property type="molecule type" value="Genomic_DNA"/>
</dbReference>
<name>A0A537KE48_9BACT</name>
<evidence type="ECO:0000256" key="5">
    <source>
        <dbReference type="SAM" id="Phobius"/>
    </source>
</evidence>
<feature type="transmembrane region" description="Helical" evidence="5">
    <location>
        <begin position="84"/>
        <end position="103"/>
    </location>
</feature>
<evidence type="ECO:0000313" key="8">
    <source>
        <dbReference type="Proteomes" id="UP000318509"/>
    </source>
</evidence>
<dbReference type="AlphaFoldDB" id="A0A537KE48"/>
<feature type="transmembrane region" description="Helical" evidence="5">
    <location>
        <begin position="17"/>
        <end position="39"/>
    </location>
</feature>
<feature type="transmembrane region" description="Helical" evidence="5">
    <location>
        <begin position="319"/>
        <end position="342"/>
    </location>
</feature>
<dbReference type="PANTHER" id="PTHR23521:SF3">
    <property type="entry name" value="MFS TRANSPORTER"/>
    <property type="match status" value="1"/>
</dbReference>
<dbReference type="InterPro" id="IPR020846">
    <property type="entry name" value="MFS_dom"/>
</dbReference>
<dbReference type="SUPFAM" id="SSF103473">
    <property type="entry name" value="MFS general substrate transporter"/>
    <property type="match status" value="1"/>
</dbReference>
<feature type="transmembrane region" description="Helical" evidence="5">
    <location>
        <begin position="51"/>
        <end position="72"/>
    </location>
</feature>
<dbReference type="GO" id="GO:0022857">
    <property type="term" value="F:transmembrane transporter activity"/>
    <property type="evidence" value="ECO:0007669"/>
    <property type="project" value="InterPro"/>
</dbReference>
<feature type="transmembrane region" description="Helical" evidence="5">
    <location>
        <begin position="266"/>
        <end position="286"/>
    </location>
</feature>
<protein>
    <submittedName>
        <fullName evidence="7">MFS transporter</fullName>
    </submittedName>
</protein>
<dbReference type="InterPro" id="IPR036259">
    <property type="entry name" value="MFS_trans_sf"/>
</dbReference>
<dbReference type="GO" id="GO:0005886">
    <property type="term" value="C:plasma membrane"/>
    <property type="evidence" value="ECO:0007669"/>
    <property type="project" value="UniProtKB-SubCell"/>
</dbReference>
<evidence type="ECO:0000256" key="2">
    <source>
        <dbReference type="ARBA" id="ARBA00022692"/>
    </source>
</evidence>
<feature type="transmembrane region" description="Helical" evidence="5">
    <location>
        <begin position="142"/>
        <end position="168"/>
    </location>
</feature>
<dbReference type="Pfam" id="PF07690">
    <property type="entry name" value="MFS_1"/>
    <property type="match status" value="1"/>
</dbReference>
<evidence type="ECO:0000313" key="7">
    <source>
        <dbReference type="EMBL" id="TMI93766.1"/>
    </source>
</evidence>
<accession>A0A537KE48</accession>
<dbReference type="InterPro" id="IPR011701">
    <property type="entry name" value="MFS"/>
</dbReference>
<dbReference type="Proteomes" id="UP000318509">
    <property type="component" value="Unassembled WGS sequence"/>
</dbReference>
<feature type="transmembrane region" description="Helical" evidence="5">
    <location>
        <begin position="115"/>
        <end position="136"/>
    </location>
</feature>
<proteinExistence type="predicted"/>
<comment type="caution">
    <text evidence="7">The sequence shown here is derived from an EMBL/GenBank/DDBJ whole genome shotgun (WGS) entry which is preliminary data.</text>
</comment>
<reference evidence="7 8" key="1">
    <citation type="journal article" date="2019" name="Nat. Microbiol.">
        <title>Mediterranean grassland soil C-N compound turnover is dependent on rainfall and depth, and is mediated by genomically divergent microorganisms.</title>
        <authorList>
            <person name="Diamond S."/>
            <person name="Andeer P.F."/>
            <person name="Li Z."/>
            <person name="Crits-Christoph A."/>
            <person name="Burstein D."/>
            <person name="Anantharaman K."/>
            <person name="Lane K.R."/>
            <person name="Thomas B.C."/>
            <person name="Pan C."/>
            <person name="Northen T.R."/>
            <person name="Banfield J.F."/>
        </authorList>
    </citation>
    <scope>NUCLEOTIDE SEQUENCE [LARGE SCALE GENOMIC DNA]</scope>
    <source>
        <strain evidence="7">NP_3</strain>
    </source>
</reference>
<keyword evidence="2 5" id="KW-0812">Transmembrane</keyword>
<evidence type="ECO:0000256" key="1">
    <source>
        <dbReference type="ARBA" id="ARBA00004651"/>
    </source>
</evidence>
<feature type="transmembrane region" description="Helical" evidence="5">
    <location>
        <begin position="293"/>
        <end position="313"/>
    </location>
</feature>
<feature type="transmembrane region" description="Helical" evidence="5">
    <location>
        <begin position="385"/>
        <end position="403"/>
    </location>
</feature>
<evidence type="ECO:0000256" key="3">
    <source>
        <dbReference type="ARBA" id="ARBA00022989"/>
    </source>
</evidence>
<organism evidence="7 8">
    <name type="scientific">Candidatus Segetimicrobium genomatis</name>
    <dbReference type="NCBI Taxonomy" id="2569760"/>
    <lineage>
        <taxon>Bacteria</taxon>
        <taxon>Bacillati</taxon>
        <taxon>Candidatus Sysuimicrobiota</taxon>
        <taxon>Candidatus Sysuimicrobiia</taxon>
        <taxon>Candidatus Sysuimicrobiales</taxon>
        <taxon>Candidatus Segetimicrobiaceae</taxon>
        <taxon>Candidatus Segetimicrobium</taxon>
    </lineage>
</organism>
<dbReference type="PROSITE" id="PS50850">
    <property type="entry name" value="MFS"/>
    <property type="match status" value="1"/>
</dbReference>
<gene>
    <name evidence="7" type="ORF">E6H00_00745</name>
</gene>
<evidence type="ECO:0000256" key="4">
    <source>
        <dbReference type="ARBA" id="ARBA00023136"/>
    </source>
</evidence>
<feature type="transmembrane region" description="Helical" evidence="5">
    <location>
        <begin position="354"/>
        <end position="373"/>
    </location>
</feature>
<dbReference type="Gene3D" id="1.20.1250.20">
    <property type="entry name" value="MFS general substrate transporter like domains"/>
    <property type="match status" value="2"/>
</dbReference>
<feature type="transmembrane region" description="Helical" evidence="5">
    <location>
        <begin position="175"/>
        <end position="194"/>
    </location>
</feature>
<sequence>MAERGGPEVTLGERRAALGWIAAAQIGAMSTWFSAAAVATSLARDWHLSSAAVALLTVAVQVGFVAGALGSAVSGIADVLPTRAVFVAGALAAAGVNGLLIGTGGDLRLALPLRFLLGVFLAGVYPTGMKLMTGWFREDRGLAIGVLVGALTIGAAFPHLVAGIGLAGLFSWQRVIAATSLGAVASAAIVGWLVRDGPYQAPPARVDLGWALRSLRGPALRLANLGYFGHMWELYAMWTWIPAFLLASVQASGAAGGGAAGRWASLWGAVVIGAGALGCVAAGLLADRVGRTLITAAAMAISGSCAVATGLLFGRSPALVVAVAAAWGISVIADSAQFSAAISELAEPNRVGSALALQTAAGFLLTAISIQIVPAVVRGAHWSEAFGMLAVGPALGAVAMLRLRVRPEAVRLAGGRR</sequence>
<comment type="subcellular location">
    <subcellularLocation>
        <location evidence="1">Cell membrane</location>
        <topology evidence="1">Multi-pass membrane protein</topology>
    </subcellularLocation>
</comment>
<evidence type="ECO:0000259" key="6">
    <source>
        <dbReference type="PROSITE" id="PS50850"/>
    </source>
</evidence>
<keyword evidence="3 5" id="KW-1133">Transmembrane helix</keyword>
<keyword evidence="4 5" id="KW-0472">Membrane</keyword>
<feature type="domain" description="Major facilitator superfamily (MFS) profile" evidence="6">
    <location>
        <begin position="1"/>
        <end position="408"/>
    </location>
</feature>